<keyword evidence="2" id="KW-0479">Metal-binding</keyword>
<keyword evidence="5" id="KW-0119">Carbohydrate metabolism</keyword>
<evidence type="ECO:0000313" key="7">
    <source>
        <dbReference type="Proteomes" id="UP000032679"/>
    </source>
</evidence>
<name>A0A0D6MJ62_9PROT</name>
<dbReference type="AlphaFoldDB" id="A0A0D6MJ62"/>
<dbReference type="Pfam" id="PF04794">
    <property type="entry name" value="YdjC"/>
    <property type="match status" value="1"/>
</dbReference>
<comment type="cofactor">
    <cofactor evidence="1">
        <name>Mg(2+)</name>
        <dbReference type="ChEBI" id="CHEBI:18420"/>
    </cofactor>
</comment>
<dbReference type="Gene3D" id="3.20.20.370">
    <property type="entry name" value="Glycoside hydrolase/deacetylase"/>
    <property type="match status" value="1"/>
</dbReference>
<evidence type="ECO:0000256" key="3">
    <source>
        <dbReference type="ARBA" id="ARBA00022801"/>
    </source>
</evidence>
<dbReference type="SUPFAM" id="SSF88713">
    <property type="entry name" value="Glycoside hydrolase/deacetylase"/>
    <property type="match status" value="1"/>
</dbReference>
<evidence type="ECO:0000256" key="4">
    <source>
        <dbReference type="ARBA" id="ARBA00022842"/>
    </source>
</evidence>
<dbReference type="EMBL" id="BALE01000010">
    <property type="protein sequence ID" value="GAN53495.1"/>
    <property type="molecule type" value="Genomic_DNA"/>
</dbReference>
<dbReference type="NCBIfam" id="TIGR03473">
    <property type="entry name" value="HpnK"/>
    <property type="match status" value="1"/>
</dbReference>
<evidence type="ECO:0000313" key="6">
    <source>
        <dbReference type="EMBL" id="GAN53495.1"/>
    </source>
</evidence>
<dbReference type="InterPro" id="IPR006879">
    <property type="entry name" value="YdjC-like"/>
</dbReference>
<dbReference type="GO" id="GO:0019213">
    <property type="term" value="F:deacetylase activity"/>
    <property type="evidence" value="ECO:0007669"/>
    <property type="project" value="TreeGrafter"/>
</dbReference>
<dbReference type="InterPro" id="IPR011330">
    <property type="entry name" value="Glyco_hydro/deAcase_b/a-brl"/>
</dbReference>
<gene>
    <name evidence="6" type="ORF">Tasa_010_042</name>
</gene>
<keyword evidence="3" id="KW-0378">Hydrolase</keyword>
<dbReference type="GO" id="GO:0016787">
    <property type="term" value="F:hydrolase activity"/>
    <property type="evidence" value="ECO:0007669"/>
    <property type="project" value="UniProtKB-KW"/>
</dbReference>
<reference evidence="6 7" key="1">
    <citation type="submission" date="2012-10" db="EMBL/GenBank/DDBJ databases">
        <title>Genome sequencing of Tanticharoenia sakaeratensis NBRC 103193.</title>
        <authorList>
            <person name="Azuma Y."/>
            <person name="Hadano H."/>
            <person name="Hirakawa H."/>
            <person name="Matsushita K."/>
        </authorList>
    </citation>
    <scope>NUCLEOTIDE SEQUENCE [LARGE SCALE GENOMIC DNA]</scope>
    <source>
        <strain evidence="6 7">NBRC 103193</strain>
    </source>
</reference>
<evidence type="ECO:0000256" key="2">
    <source>
        <dbReference type="ARBA" id="ARBA00022723"/>
    </source>
</evidence>
<dbReference type="PANTHER" id="PTHR31609">
    <property type="entry name" value="YDJC DEACETYLASE FAMILY MEMBER"/>
    <property type="match status" value="1"/>
</dbReference>
<protein>
    <submittedName>
        <fullName evidence="6">Hopanoid biosynthesis associated protein HpnK</fullName>
    </submittedName>
</protein>
<organism evidence="6 7">
    <name type="scientific">Tanticharoenia sakaeratensis NBRC 103193</name>
    <dbReference type="NCBI Taxonomy" id="1231623"/>
    <lineage>
        <taxon>Bacteria</taxon>
        <taxon>Pseudomonadati</taxon>
        <taxon>Pseudomonadota</taxon>
        <taxon>Alphaproteobacteria</taxon>
        <taxon>Acetobacterales</taxon>
        <taxon>Acetobacteraceae</taxon>
        <taxon>Tanticharoenia</taxon>
    </lineage>
</organism>
<dbReference type="GO" id="GO:0046872">
    <property type="term" value="F:metal ion binding"/>
    <property type="evidence" value="ECO:0007669"/>
    <property type="project" value="UniProtKB-KW"/>
</dbReference>
<evidence type="ECO:0000256" key="1">
    <source>
        <dbReference type="ARBA" id="ARBA00001946"/>
    </source>
</evidence>
<dbReference type="InterPro" id="IPR017836">
    <property type="entry name" value="Hopanoid_biosynth-assoc_HpnK"/>
</dbReference>
<accession>A0A0D6MJ62</accession>
<proteinExistence type="predicted"/>
<keyword evidence="7" id="KW-1185">Reference proteome</keyword>
<keyword evidence="4" id="KW-0460">Magnesium</keyword>
<dbReference type="GO" id="GO:0005975">
    <property type="term" value="P:carbohydrate metabolic process"/>
    <property type="evidence" value="ECO:0007669"/>
    <property type="project" value="InterPro"/>
</dbReference>
<dbReference type="Proteomes" id="UP000032679">
    <property type="component" value="Unassembled WGS sequence"/>
</dbReference>
<sequence length="295" mass="31873">MAKPLVSKPEANACMNTESRRLIVSADDFGLSEAVNEGIEIAHRDGLLSTASLMVAGDAAADAMARARRLPDLRVGLHLVAIEGQATNGASAITDPSGWIGSDQLGLGIRYFFTRSGRAALAREVQAQYRAFARSGLTLDHANAHKHMHLHPTVGRMLIETGAEYGLPAIRIPCEPPAPLGPDHKDTAGAAILRLWTRVLRAQAHRARLRTNDHCFGLAWSGHMTSDRLLPLAANLPPGLSELYFHPAARRDAVIDRLMPDYDHVGELAALTNPQLRSALDHAGVQQVTWDGSHI</sequence>
<dbReference type="STRING" id="1231623.Tasa_010_042"/>
<comment type="caution">
    <text evidence="6">The sequence shown here is derived from an EMBL/GenBank/DDBJ whole genome shotgun (WGS) entry which is preliminary data.</text>
</comment>
<dbReference type="PANTHER" id="PTHR31609:SF1">
    <property type="entry name" value="CARBOHYDRATE DEACETYLASE"/>
    <property type="match status" value="1"/>
</dbReference>
<evidence type="ECO:0000256" key="5">
    <source>
        <dbReference type="ARBA" id="ARBA00023277"/>
    </source>
</evidence>